<organism evidence="2">
    <name type="scientific">Psilocybe cubensis</name>
    <name type="common">Psychedelic mushroom</name>
    <name type="synonym">Stropharia cubensis</name>
    <dbReference type="NCBI Taxonomy" id="181762"/>
    <lineage>
        <taxon>Eukaryota</taxon>
        <taxon>Fungi</taxon>
        <taxon>Dikarya</taxon>
        <taxon>Basidiomycota</taxon>
        <taxon>Agaricomycotina</taxon>
        <taxon>Agaricomycetes</taxon>
        <taxon>Agaricomycetidae</taxon>
        <taxon>Agaricales</taxon>
        <taxon>Agaricineae</taxon>
        <taxon>Strophariaceae</taxon>
        <taxon>Psilocybe</taxon>
    </lineage>
</organism>
<comment type="caution">
    <text evidence="2">The sequence shown here is derived from an EMBL/GenBank/DDBJ whole genome shotgun (WGS) entry which is preliminary data.</text>
</comment>
<sequence>MNKHVFGSDQLAGFDDLLLKDKLKVARSMGWPTSGSVASVGQIHAERTSITKYGQRSGWGSAEDALPNSGWSSGRQIGAQAAESDTDDVGGFSPSDPPSSSSVSQTPRFEPIISFPAGPLPSLDFRSTNRAPHSVSIIDSNKDLSNKISSYKEDPTSIIGQKFLFKDGNRTWEASAILFDKKGWGPVTVEGKEEKHVFDLEVLLSMLKHGVLDQL</sequence>
<accession>A0A8H8CFD8</accession>
<feature type="region of interest" description="Disordered" evidence="1">
    <location>
        <begin position="54"/>
        <end position="106"/>
    </location>
</feature>
<dbReference type="OrthoDB" id="10483430at2759"/>
<dbReference type="AlphaFoldDB" id="A0A8H8CFD8"/>
<dbReference type="EMBL" id="JAFIQS010000014">
    <property type="protein sequence ID" value="KAG5163551.1"/>
    <property type="molecule type" value="Genomic_DNA"/>
</dbReference>
<name>A0A8H8CFD8_PSICU</name>
<evidence type="ECO:0000256" key="1">
    <source>
        <dbReference type="SAM" id="MobiDB-lite"/>
    </source>
</evidence>
<protein>
    <submittedName>
        <fullName evidence="2">Uncharacterized protein</fullName>
    </submittedName>
</protein>
<reference evidence="2" key="1">
    <citation type="submission" date="2021-02" db="EMBL/GenBank/DDBJ databases">
        <title>Psilocybe cubensis genome.</title>
        <authorList>
            <person name="Mckernan K.J."/>
            <person name="Crawford S."/>
            <person name="Trippe A."/>
            <person name="Kane L.T."/>
            <person name="Mclaughlin S."/>
        </authorList>
    </citation>
    <scope>NUCLEOTIDE SEQUENCE [LARGE SCALE GENOMIC DNA]</scope>
    <source>
        <strain evidence="2">MGC-MH-2018</strain>
    </source>
</reference>
<proteinExistence type="predicted"/>
<evidence type="ECO:0000313" key="2">
    <source>
        <dbReference type="EMBL" id="KAG5163551.1"/>
    </source>
</evidence>
<gene>
    <name evidence="2" type="ORF">JR316_011331</name>
</gene>